<dbReference type="RefSeq" id="WP_320314276.1">
    <property type="nucleotide sequence ID" value="NZ_JAVIKH010000016.1"/>
</dbReference>
<gene>
    <name evidence="2" type="ORF">RFV38_10495</name>
</gene>
<evidence type="ECO:0008006" key="4">
    <source>
        <dbReference type="Google" id="ProtNLM"/>
    </source>
</evidence>
<evidence type="ECO:0000256" key="1">
    <source>
        <dbReference type="SAM" id="SignalP"/>
    </source>
</evidence>
<evidence type="ECO:0000313" key="3">
    <source>
        <dbReference type="Proteomes" id="UP001279681"/>
    </source>
</evidence>
<keyword evidence="3" id="KW-1185">Reference proteome</keyword>
<reference evidence="3" key="1">
    <citation type="submission" date="2023-07" db="EMBL/GenBank/DDBJ databases">
        <authorList>
            <person name="Colorado M.A."/>
            <person name="Villamil L.M."/>
            <person name="Melo J.F."/>
            <person name="Rodriguez J.A."/>
            <person name="Ruiz R.Y."/>
        </authorList>
    </citation>
    <scope>NUCLEOTIDE SEQUENCE [LARGE SCALE GENOMIC DNA]</scope>
    <source>
        <strain evidence="3">C33</strain>
    </source>
</reference>
<name>A0ABU4WCM5_9FUSO</name>
<evidence type="ECO:0000313" key="2">
    <source>
        <dbReference type="EMBL" id="MDX8336920.1"/>
    </source>
</evidence>
<proteinExistence type="predicted"/>
<feature type="signal peptide" evidence="1">
    <location>
        <begin position="1"/>
        <end position="22"/>
    </location>
</feature>
<feature type="chain" id="PRO_5045725755" description="DUF3078 domain-containing protein" evidence="1">
    <location>
        <begin position="23"/>
        <end position="373"/>
    </location>
</feature>
<accession>A0ABU4WCM5</accession>
<dbReference type="Proteomes" id="UP001279681">
    <property type="component" value="Unassembled WGS sequence"/>
</dbReference>
<comment type="caution">
    <text evidence="2">The sequence shown here is derived from an EMBL/GenBank/DDBJ whole genome shotgun (WGS) entry which is preliminary data.</text>
</comment>
<dbReference type="EMBL" id="JAVIKH010000016">
    <property type="protein sequence ID" value="MDX8336920.1"/>
    <property type="molecule type" value="Genomic_DNA"/>
</dbReference>
<organism evidence="2 3">
    <name type="scientific">Candidatus Cetobacterium colombiensis</name>
    <dbReference type="NCBI Taxonomy" id="3073100"/>
    <lineage>
        <taxon>Bacteria</taxon>
        <taxon>Fusobacteriati</taxon>
        <taxon>Fusobacteriota</taxon>
        <taxon>Fusobacteriia</taxon>
        <taxon>Fusobacteriales</taxon>
        <taxon>Fusobacteriaceae</taxon>
        <taxon>Cetobacterium</taxon>
    </lineage>
</organism>
<keyword evidence="1" id="KW-0732">Signal</keyword>
<sequence>MNKRSLIFSLILSSVLCNKAFAELKSTEIGNNIENSYKKRIKQEENLLQESFTPYGEVGTIFTIYGNSGKYKTATSHPMLYLDYNFAPQWSLFFEWNRLSNIYSGDYEKDSNKSNHDFSVPKGHFEYVHKNFFNTKAVWRTQVGARQTNFFKSSDDKYWTWISSSLDFYKYFPRTENFEVLQFAIQPLYFYGSYVKSSPNGHMNHAALNLLTQFKIYEDFKFQFNGYLSKEWYNGDFKVDKKEEMNYFAIVSWLEYSKNIYQFNEKTNLQFNFATGFDPYIFTNNSEKGWKPTFWIIDHGYGWLWPAKLDNDKSYANMFNAFALPQLKLTYNHSQDLSMDLFVQVKYSNQVWGSSQKDWKLQPQGGIGVTYKF</sequence>
<protein>
    <recommendedName>
        <fullName evidence="4">DUF3078 domain-containing protein</fullName>
    </recommendedName>
</protein>